<dbReference type="AlphaFoldDB" id="A0AA86Q4E9"/>
<dbReference type="Proteomes" id="UP001642409">
    <property type="component" value="Unassembled WGS sequence"/>
</dbReference>
<dbReference type="EMBL" id="CATOUU010000831">
    <property type="protein sequence ID" value="CAI9952095.1"/>
    <property type="molecule type" value="Genomic_DNA"/>
</dbReference>
<evidence type="ECO:0000313" key="3">
    <source>
        <dbReference type="Proteomes" id="UP001642409"/>
    </source>
</evidence>
<sequence length="193" mass="23366">MIFVFYQLNTQSLYQKKKQVKEYQRQFLENYGKIYRQHIQTLENSQSTTGNIPRNQELAKTNKLKMNIQTQLRTMHQRQPSNNANTTEQPLVFIRQFVQLIVKNLLTNTNQYEYSKSLNTSFEYPDLKKQLIQIIICADHQQNKNGLESKQLDGHWCEPRQRRYYLRLRYFNQKRLKIRGNVFAVKIQQIRNF</sequence>
<reference evidence="2 3" key="2">
    <citation type="submission" date="2024-07" db="EMBL/GenBank/DDBJ databases">
        <authorList>
            <person name="Akdeniz Z."/>
        </authorList>
    </citation>
    <scope>NUCLEOTIDE SEQUENCE [LARGE SCALE GENOMIC DNA]</scope>
</reference>
<gene>
    <name evidence="1" type="ORF">HINF_LOCUS39740</name>
    <name evidence="2" type="ORF">HINF_LOCUS6911</name>
</gene>
<reference evidence="1" key="1">
    <citation type="submission" date="2023-06" db="EMBL/GenBank/DDBJ databases">
        <authorList>
            <person name="Kurt Z."/>
        </authorList>
    </citation>
    <scope>NUCLEOTIDE SEQUENCE</scope>
</reference>
<name>A0AA86Q4E9_9EUKA</name>
<protein>
    <submittedName>
        <fullName evidence="2">Hypothetical_protein</fullName>
    </submittedName>
</protein>
<evidence type="ECO:0000313" key="2">
    <source>
        <dbReference type="EMBL" id="CAL5981973.1"/>
    </source>
</evidence>
<comment type="caution">
    <text evidence="1">The sequence shown here is derived from an EMBL/GenBank/DDBJ whole genome shotgun (WGS) entry which is preliminary data.</text>
</comment>
<accession>A0AA86Q4E9</accession>
<proteinExistence type="predicted"/>
<keyword evidence="3" id="KW-1185">Reference proteome</keyword>
<dbReference type="EMBL" id="CAXDID020000014">
    <property type="protein sequence ID" value="CAL5981973.1"/>
    <property type="molecule type" value="Genomic_DNA"/>
</dbReference>
<organism evidence="1">
    <name type="scientific">Hexamita inflata</name>
    <dbReference type="NCBI Taxonomy" id="28002"/>
    <lineage>
        <taxon>Eukaryota</taxon>
        <taxon>Metamonada</taxon>
        <taxon>Diplomonadida</taxon>
        <taxon>Hexamitidae</taxon>
        <taxon>Hexamitinae</taxon>
        <taxon>Hexamita</taxon>
    </lineage>
</organism>
<evidence type="ECO:0000313" key="1">
    <source>
        <dbReference type="EMBL" id="CAI9952095.1"/>
    </source>
</evidence>